<feature type="compositionally biased region" description="Basic and acidic residues" evidence="1">
    <location>
        <begin position="150"/>
        <end position="165"/>
    </location>
</feature>
<dbReference type="AlphaFoldDB" id="A0A183G3W1"/>
<dbReference type="WBParaSite" id="HPBE_0001613601-mRNA-1">
    <property type="protein sequence ID" value="HPBE_0001613601-mRNA-1"/>
    <property type="gene ID" value="HPBE_0001613601"/>
</dbReference>
<evidence type="ECO:0000313" key="3">
    <source>
        <dbReference type="Proteomes" id="UP000050761"/>
    </source>
</evidence>
<protein>
    <submittedName>
        <fullName evidence="4">DZF domain-containing protein</fullName>
    </submittedName>
</protein>
<evidence type="ECO:0000313" key="4">
    <source>
        <dbReference type="WBParaSite" id="HPBE_0001613601-mRNA-1"/>
    </source>
</evidence>
<dbReference type="OrthoDB" id="5863605at2759"/>
<gene>
    <name evidence="2" type="ORF">HPBE_LOCUS16135</name>
</gene>
<accession>A0A183G3W1</accession>
<sequence length="174" mass="20322">MLVKWFPRSNDSRTTQAVSLFRFLLQKLTDPPTAIQGYAVRVSGRAGRNTNLTHLPEDVENTLIEFALDMLGYGRNEISCPGSVDLPQSRFFLSLGTSHEERYAALEGLIEQREDWKKQLIKAVQLALRDVRNNRYVEVNGVPMWLSNPKKREEQREEEDRREERKEEDDLEWT</sequence>
<organism evidence="3 4">
    <name type="scientific">Heligmosomoides polygyrus</name>
    <name type="common">Parasitic roundworm</name>
    <dbReference type="NCBI Taxonomy" id="6339"/>
    <lineage>
        <taxon>Eukaryota</taxon>
        <taxon>Metazoa</taxon>
        <taxon>Ecdysozoa</taxon>
        <taxon>Nematoda</taxon>
        <taxon>Chromadorea</taxon>
        <taxon>Rhabditida</taxon>
        <taxon>Rhabditina</taxon>
        <taxon>Rhabditomorpha</taxon>
        <taxon>Strongyloidea</taxon>
        <taxon>Heligmosomidae</taxon>
        <taxon>Heligmosomoides</taxon>
    </lineage>
</organism>
<evidence type="ECO:0000256" key="1">
    <source>
        <dbReference type="SAM" id="MobiDB-lite"/>
    </source>
</evidence>
<proteinExistence type="predicted"/>
<reference evidence="4" key="2">
    <citation type="submission" date="2019-09" db="UniProtKB">
        <authorList>
            <consortium name="WormBaseParasite"/>
        </authorList>
    </citation>
    <scope>IDENTIFICATION</scope>
</reference>
<reference evidence="2 3" key="1">
    <citation type="submission" date="2018-11" db="EMBL/GenBank/DDBJ databases">
        <authorList>
            <consortium name="Pathogen Informatics"/>
        </authorList>
    </citation>
    <scope>NUCLEOTIDE SEQUENCE [LARGE SCALE GENOMIC DNA]</scope>
</reference>
<keyword evidence="3" id="KW-1185">Reference proteome</keyword>
<feature type="region of interest" description="Disordered" evidence="1">
    <location>
        <begin position="148"/>
        <end position="174"/>
    </location>
</feature>
<dbReference type="Proteomes" id="UP000050761">
    <property type="component" value="Unassembled WGS sequence"/>
</dbReference>
<name>A0A183G3W1_HELPZ</name>
<accession>A0A3P8BE04</accession>
<evidence type="ECO:0000313" key="2">
    <source>
        <dbReference type="EMBL" id="VDP05055.1"/>
    </source>
</evidence>
<dbReference type="EMBL" id="UZAH01029243">
    <property type="protein sequence ID" value="VDP05055.1"/>
    <property type="molecule type" value="Genomic_DNA"/>
</dbReference>